<protein>
    <submittedName>
        <fullName evidence="1">Mitochondrial escape protein 2</fullName>
    </submittedName>
</protein>
<dbReference type="SUPFAM" id="SSF52540">
    <property type="entry name" value="P-loop containing nucleoside triphosphate hydrolases"/>
    <property type="match status" value="1"/>
</dbReference>
<dbReference type="Proteomes" id="UP001143548">
    <property type="component" value="Unassembled WGS sequence"/>
</dbReference>
<dbReference type="InterPro" id="IPR027417">
    <property type="entry name" value="P-loop_NTPase"/>
</dbReference>
<proteinExistence type="predicted"/>
<accession>A0A9W6DLV3</accession>
<sequence length="308" mass="34497">MAQQIETDPTIILSLSSSFVKLRQGVSENDGRSYSHWNVTFYIAHITIVSLDIDKNEDELVYTFKSNFDLKGDADTANQGTLPEPSKYPLASASLLNKGISNLTNSGRVKSAFKEFNQQRHGLISVAMNDVQVVVTLPLNVKEMLRREFNPKFAIFDEASFFLSVLGQLRSDARVLFVGDHKQLSPPVFTGPGEMAGGKSAFERLVDKEYHQTLLNVSYRSHRILYHPTSLAYYEGKVSTYHDKPFKNVRVDHQNPVLVKLGNQTWTLPGLSHFLHLAHVTGDTNKDFSGSLYHARSGARDRTGSTPH</sequence>
<organism evidence="1 2">
    <name type="scientific">Aspergillus brasiliensis</name>
    <dbReference type="NCBI Taxonomy" id="319629"/>
    <lineage>
        <taxon>Eukaryota</taxon>
        <taxon>Fungi</taxon>
        <taxon>Dikarya</taxon>
        <taxon>Ascomycota</taxon>
        <taxon>Pezizomycotina</taxon>
        <taxon>Eurotiomycetes</taxon>
        <taxon>Eurotiomycetidae</taxon>
        <taxon>Eurotiales</taxon>
        <taxon>Aspergillaceae</taxon>
        <taxon>Aspergillus</taxon>
        <taxon>Aspergillus subgen. Circumdati</taxon>
    </lineage>
</organism>
<evidence type="ECO:0000313" key="1">
    <source>
        <dbReference type="EMBL" id="GKZ22054.1"/>
    </source>
</evidence>
<gene>
    <name evidence="1" type="ORF">AbraCBS73388_007991</name>
</gene>
<name>A0A9W6DLV3_9EURO</name>
<comment type="caution">
    <text evidence="1">The sequence shown here is derived from an EMBL/GenBank/DDBJ whole genome shotgun (WGS) entry which is preliminary data.</text>
</comment>
<reference evidence="1" key="1">
    <citation type="submission" date="2022-07" db="EMBL/GenBank/DDBJ databases">
        <title>Taxonomy of Aspergillus series Nigri: significant species reduction supported by multi-species coalescent approaches.</title>
        <authorList>
            <person name="Bian C."/>
            <person name="Kusuya Y."/>
            <person name="Sklenar F."/>
            <person name="D'hooge E."/>
            <person name="Yaguchi T."/>
            <person name="Takahashi H."/>
            <person name="Hubka V."/>
        </authorList>
    </citation>
    <scope>NUCLEOTIDE SEQUENCE</scope>
    <source>
        <strain evidence="1">CBS 733.88</strain>
    </source>
</reference>
<evidence type="ECO:0000313" key="2">
    <source>
        <dbReference type="Proteomes" id="UP001143548"/>
    </source>
</evidence>
<dbReference type="EMBL" id="BROQ01000047">
    <property type="protein sequence ID" value="GKZ22054.1"/>
    <property type="molecule type" value="Genomic_DNA"/>
</dbReference>
<dbReference type="AlphaFoldDB" id="A0A9W6DLV3"/>
<dbReference type="Gene3D" id="3.40.50.300">
    <property type="entry name" value="P-loop containing nucleotide triphosphate hydrolases"/>
    <property type="match status" value="1"/>
</dbReference>